<organism evidence="3 4">
    <name type="scientific">Teichococcus oryzae</name>
    <dbReference type="NCBI Taxonomy" id="1608942"/>
    <lineage>
        <taxon>Bacteria</taxon>
        <taxon>Pseudomonadati</taxon>
        <taxon>Pseudomonadota</taxon>
        <taxon>Alphaproteobacteria</taxon>
        <taxon>Acetobacterales</taxon>
        <taxon>Roseomonadaceae</taxon>
        <taxon>Roseomonas</taxon>
    </lineage>
</organism>
<evidence type="ECO:0000259" key="2">
    <source>
        <dbReference type="Pfam" id="PF13628"/>
    </source>
</evidence>
<gene>
    <name evidence="3" type="ORF">F0Q34_19975</name>
</gene>
<dbReference type="Proteomes" id="UP000322110">
    <property type="component" value="Unassembled WGS sequence"/>
</dbReference>
<dbReference type="InterPro" id="IPR025419">
    <property type="entry name" value="DUF4142"/>
</dbReference>
<sequence length="266" mass="30342">MQVLWPGLKASWPWRPLLPNIQPHWARWCACPSRLPKLIWRRPISRRTRPWFAACRHWPGVPSRAFLCCANCPRNNERNHRRVIRLEDWAEPHRWPSAPFQSFRSTSYESGPGQPGSLQPGTRRQEQSTQMSGTAGHRGSEVLSAPKFVELAASHAMFQTEAAKLALERSRDDAQRNFAQAVPAAHAQEMGEQHRTWITRLRDAQGGNFQALYTQQQSQAPLMAIDLFRNYAQGGDNEELKRWAAARLPVLQDHLSKAQALKGQGF</sequence>
<accession>A0A5B2TB79</accession>
<dbReference type="InterPro" id="IPR012347">
    <property type="entry name" value="Ferritin-like"/>
</dbReference>
<evidence type="ECO:0000256" key="1">
    <source>
        <dbReference type="SAM" id="MobiDB-lite"/>
    </source>
</evidence>
<evidence type="ECO:0000313" key="3">
    <source>
        <dbReference type="EMBL" id="KAA2211449.1"/>
    </source>
</evidence>
<dbReference type="EMBL" id="VUKA01000026">
    <property type="protein sequence ID" value="KAA2211449.1"/>
    <property type="molecule type" value="Genomic_DNA"/>
</dbReference>
<reference evidence="3 4" key="1">
    <citation type="journal article" date="2015" name="Int. J. Syst. Evol. Microbiol.">
        <title>Roseomonas oryzae sp. nov., isolated from paddy rhizosphere soil.</title>
        <authorList>
            <person name="Ramaprasad E.V."/>
            <person name="Sasikala Ch."/>
            <person name="Ramana Ch.V."/>
        </authorList>
    </citation>
    <scope>NUCLEOTIDE SEQUENCE [LARGE SCALE GENOMIC DNA]</scope>
    <source>
        <strain evidence="3 4">KCTC 42542</strain>
    </source>
</reference>
<dbReference type="Pfam" id="PF13628">
    <property type="entry name" value="DUF4142"/>
    <property type="match status" value="1"/>
</dbReference>
<dbReference type="AlphaFoldDB" id="A0A5B2TB79"/>
<proteinExistence type="predicted"/>
<keyword evidence="4" id="KW-1185">Reference proteome</keyword>
<dbReference type="Gene3D" id="1.20.1260.10">
    <property type="match status" value="1"/>
</dbReference>
<comment type="caution">
    <text evidence="3">The sequence shown here is derived from an EMBL/GenBank/DDBJ whole genome shotgun (WGS) entry which is preliminary data.</text>
</comment>
<protein>
    <submittedName>
        <fullName evidence="3">DUF4142 domain-containing protein</fullName>
    </submittedName>
</protein>
<name>A0A5B2TB79_9PROT</name>
<feature type="compositionally biased region" description="Low complexity" evidence="1">
    <location>
        <begin position="110"/>
        <end position="121"/>
    </location>
</feature>
<feature type="domain" description="DUF4142" evidence="2">
    <location>
        <begin position="188"/>
        <end position="261"/>
    </location>
</feature>
<evidence type="ECO:0000313" key="4">
    <source>
        <dbReference type="Proteomes" id="UP000322110"/>
    </source>
</evidence>
<feature type="region of interest" description="Disordered" evidence="1">
    <location>
        <begin position="101"/>
        <end position="140"/>
    </location>
</feature>